<evidence type="ECO:0000259" key="1">
    <source>
        <dbReference type="Pfam" id="PF13649"/>
    </source>
</evidence>
<reference evidence="2 3" key="1">
    <citation type="submission" date="2019-11" db="EMBL/GenBank/DDBJ databases">
        <title>Pedobacter sp. HMF7647 Genome sequencing and assembly.</title>
        <authorList>
            <person name="Kang H."/>
            <person name="Kim H."/>
            <person name="Joh K."/>
        </authorList>
    </citation>
    <scope>NUCLEOTIDE SEQUENCE [LARGE SCALE GENOMIC DNA]</scope>
    <source>
        <strain evidence="2 3">HMF7647</strain>
    </source>
</reference>
<protein>
    <submittedName>
        <fullName evidence="2">Methyltransferase domain-containing protein</fullName>
    </submittedName>
</protein>
<keyword evidence="2" id="KW-0808">Transferase</keyword>
<evidence type="ECO:0000313" key="2">
    <source>
        <dbReference type="EMBL" id="MXV52059.1"/>
    </source>
</evidence>
<dbReference type="InterPro" id="IPR041698">
    <property type="entry name" value="Methyltransf_25"/>
</dbReference>
<sequence length="208" mass="23574">MQNNYDPVASFYDPLSRLVFGRKLIQAQVAFLKCISPGSAVLIAGGGTGWILEEITRIHQSGLTIVYVELSANMLKKSAERNTGGNSVRFVESSIQDFNSATKFDVIITSFLFDNFSAETGAFVFAHLNKMLKNNGQWLYADFNTEKNSIIWKTLLLKSMYFFFRLFFEIEGVNPLDAQALFVKYNFLLQGKKNFYAGFIESLVYQKS</sequence>
<proteinExistence type="predicted"/>
<comment type="caution">
    <text evidence="2">The sequence shown here is derived from an EMBL/GenBank/DDBJ whole genome shotgun (WGS) entry which is preliminary data.</text>
</comment>
<dbReference type="InterPro" id="IPR029063">
    <property type="entry name" value="SAM-dependent_MTases_sf"/>
</dbReference>
<feature type="domain" description="Methyltransferase" evidence="1">
    <location>
        <begin position="41"/>
        <end position="136"/>
    </location>
</feature>
<dbReference type="RefSeq" id="WP_160845241.1">
    <property type="nucleotide sequence ID" value="NZ_WVHT01000006.1"/>
</dbReference>
<dbReference type="Proteomes" id="UP000466586">
    <property type="component" value="Unassembled WGS sequence"/>
</dbReference>
<dbReference type="GO" id="GO:0032259">
    <property type="term" value="P:methylation"/>
    <property type="evidence" value="ECO:0007669"/>
    <property type="project" value="UniProtKB-KW"/>
</dbReference>
<evidence type="ECO:0000313" key="3">
    <source>
        <dbReference type="Proteomes" id="UP000466586"/>
    </source>
</evidence>
<accession>A0A7K1YD89</accession>
<dbReference type="SUPFAM" id="SSF53335">
    <property type="entry name" value="S-adenosyl-L-methionine-dependent methyltransferases"/>
    <property type="match status" value="1"/>
</dbReference>
<dbReference type="EMBL" id="WVHT01000006">
    <property type="protein sequence ID" value="MXV52059.1"/>
    <property type="molecule type" value="Genomic_DNA"/>
</dbReference>
<dbReference type="AlphaFoldDB" id="A0A7K1YD89"/>
<organism evidence="2 3">
    <name type="scientific">Hufsiella arboris</name>
    <dbReference type="NCBI Taxonomy" id="2695275"/>
    <lineage>
        <taxon>Bacteria</taxon>
        <taxon>Pseudomonadati</taxon>
        <taxon>Bacteroidota</taxon>
        <taxon>Sphingobacteriia</taxon>
        <taxon>Sphingobacteriales</taxon>
        <taxon>Sphingobacteriaceae</taxon>
        <taxon>Hufsiella</taxon>
    </lineage>
</organism>
<dbReference type="Pfam" id="PF13649">
    <property type="entry name" value="Methyltransf_25"/>
    <property type="match status" value="1"/>
</dbReference>
<keyword evidence="2" id="KW-0489">Methyltransferase</keyword>
<dbReference type="Gene3D" id="3.40.50.150">
    <property type="entry name" value="Vaccinia Virus protein VP39"/>
    <property type="match status" value="1"/>
</dbReference>
<dbReference type="GO" id="GO:0008168">
    <property type="term" value="F:methyltransferase activity"/>
    <property type="evidence" value="ECO:0007669"/>
    <property type="project" value="UniProtKB-KW"/>
</dbReference>
<keyword evidence="3" id="KW-1185">Reference proteome</keyword>
<gene>
    <name evidence="2" type="ORF">GS399_13850</name>
</gene>
<dbReference type="CDD" id="cd02440">
    <property type="entry name" value="AdoMet_MTases"/>
    <property type="match status" value="1"/>
</dbReference>
<name>A0A7K1YD89_9SPHI</name>